<gene>
    <name evidence="2" type="ORF">PPAR00522_LOCUS14222</name>
</gene>
<feature type="region of interest" description="Disordered" evidence="1">
    <location>
        <begin position="62"/>
        <end position="137"/>
    </location>
</feature>
<feature type="compositionally biased region" description="Basic and acidic residues" evidence="1">
    <location>
        <begin position="70"/>
        <end position="117"/>
    </location>
</feature>
<dbReference type="EMBL" id="HBFM01021840">
    <property type="protein sequence ID" value="CAD8779328.1"/>
    <property type="molecule type" value="Transcribed_RNA"/>
</dbReference>
<dbReference type="InterPro" id="IPR029058">
    <property type="entry name" value="AB_hydrolase_fold"/>
</dbReference>
<evidence type="ECO:0000313" key="2">
    <source>
        <dbReference type="EMBL" id="CAD8779328.1"/>
    </source>
</evidence>
<evidence type="ECO:0000256" key="1">
    <source>
        <dbReference type="SAM" id="MobiDB-lite"/>
    </source>
</evidence>
<reference evidence="2" key="1">
    <citation type="submission" date="2021-01" db="EMBL/GenBank/DDBJ databases">
        <authorList>
            <person name="Corre E."/>
            <person name="Pelletier E."/>
            <person name="Niang G."/>
            <person name="Scheremetjew M."/>
            <person name="Finn R."/>
            <person name="Kale V."/>
            <person name="Holt S."/>
            <person name="Cochrane G."/>
            <person name="Meng A."/>
            <person name="Brown T."/>
            <person name="Cohen L."/>
        </authorList>
    </citation>
    <scope>NUCLEOTIDE SEQUENCE</scope>
    <source>
        <strain evidence="2">SAG 63-3</strain>
    </source>
</reference>
<proteinExistence type="predicted"/>
<sequence length="148" mass="16505">MTVPVGASGLMSLIIPEGAHHLDLMFSNPEDPISVVEVRKMQMSLIKQWVAQVAQRYANVTLEEGQAKASEGENRERGKTGRGKREGEEEGKEEGVESEWVKGKDVEEKNGEEERRNNKGLVLGMEKGKDSSSNKNYDGVVIRRMMMV</sequence>
<name>A0A7S0YJG3_9CHLO</name>
<dbReference type="Gene3D" id="3.40.50.1820">
    <property type="entry name" value="alpha/beta hydrolase"/>
    <property type="match status" value="1"/>
</dbReference>
<organism evidence="2">
    <name type="scientific">Polytomella parva</name>
    <dbReference type="NCBI Taxonomy" id="51329"/>
    <lineage>
        <taxon>Eukaryota</taxon>
        <taxon>Viridiplantae</taxon>
        <taxon>Chlorophyta</taxon>
        <taxon>core chlorophytes</taxon>
        <taxon>Chlorophyceae</taxon>
        <taxon>CS clade</taxon>
        <taxon>Chlamydomonadales</taxon>
        <taxon>Chlamydomonadaceae</taxon>
        <taxon>Polytomella</taxon>
    </lineage>
</organism>
<dbReference type="AlphaFoldDB" id="A0A7S0YJG3"/>
<protein>
    <submittedName>
        <fullName evidence="2">Uncharacterized protein</fullName>
    </submittedName>
</protein>
<accession>A0A7S0YJG3</accession>